<feature type="compositionally biased region" description="Pro residues" evidence="1">
    <location>
        <begin position="18"/>
        <end position="28"/>
    </location>
</feature>
<feature type="compositionally biased region" description="Low complexity" evidence="1">
    <location>
        <begin position="1"/>
        <end position="17"/>
    </location>
</feature>
<accession>A0A640KMA5</accession>
<organism evidence="2 3">
    <name type="scientific">Leishmania tarentolae</name>
    <name type="common">Sauroleishmania tarentolae</name>
    <dbReference type="NCBI Taxonomy" id="5689"/>
    <lineage>
        <taxon>Eukaryota</taxon>
        <taxon>Discoba</taxon>
        <taxon>Euglenozoa</taxon>
        <taxon>Kinetoplastea</taxon>
        <taxon>Metakinetoplastina</taxon>
        <taxon>Trypanosomatida</taxon>
        <taxon>Trypanosomatidae</taxon>
        <taxon>Leishmaniinae</taxon>
        <taxon>Leishmania</taxon>
        <taxon>lizard Leishmania</taxon>
    </lineage>
</organism>
<keyword evidence="3" id="KW-1185">Reference proteome</keyword>
<feature type="region of interest" description="Disordered" evidence="1">
    <location>
        <begin position="65"/>
        <end position="106"/>
    </location>
</feature>
<evidence type="ECO:0000256" key="1">
    <source>
        <dbReference type="SAM" id="MobiDB-lite"/>
    </source>
</evidence>
<feature type="compositionally biased region" description="Polar residues" evidence="1">
    <location>
        <begin position="633"/>
        <end position="643"/>
    </location>
</feature>
<feature type="region of interest" description="Disordered" evidence="1">
    <location>
        <begin position="378"/>
        <end position="444"/>
    </location>
</feature>
<comment type="caution">
    <text evidence="2">The sequence shown here is derived from an EMBL/GenBank/DDBJ whole genome shotgun (WGS) entry which is preliminary data.</text>
</comment>
<dbReference type="OrthoDB" id="267228at2759"/>
<dbReference type="EMBL" id="BLBS01000041">
    <property type="protein sequence ID" value="GET90391.1"/>
    <property type="molecule type" value="Genomic_DNA"/>
</dbReference>
<dbReference type="Proteomes" id="UP000419144">
    <property type="component" value="Unassembled WGS sequence"/>
</dbReference>
<proteinExistence type="predicted"/>
<dbReference type="VEuPathDB" id="TriTrypDB:LtaPh_2912500"/>
<reference evidence="2" key="1">
    <citation type="submission" date="2019-11" db="EMBL/GenBank/DDBJ databases">
        <title>Leishmania tarentolae CDS.</title>
        <authorList>
            <person name="Goto Y."/>
            <person name="Yamagishi J."/>
        </authorList>
    </citation>
    <scope>NUCLEOTIDE SEQUENCE [LARGE SCALE GENOMIC DNA]</scope>
    <source>
        <strain evidence="2">Parrot Tar II</strain>
    </source>
</reference>
<gene>
    <name evidence="2" type="ORF">LtaPh_2912500</name>
</gene>
<feature type="region of interest" description="Disordered" evidence="1">
    <location>
        <begin position="516"/>
        <end position="546"/>
    </location>
</feature>
<feature type="compositionally biased region" description="Polar residues" evidence="1">
    <location>
        <begin position="925"/>
        <end position="937"/>
    </location>
</feature>
<name>A0A640KMA5_LEITA</name>
<feature type="region of interest" description="Disordered" evidence="1">
    <location>
        <begin position="802"/>
        <end position="821"/>
    </location>
</feature>
<feature type="region of interest" description="Disordered" evidence="1">
    <location>
        <begin position="830"/>
        <end position="899"/>
    </location>
</feature>
<feature type="compositionally biased region" description="Polar residues" evidence="1">
    <location>
        <begin position="859"/>
        <end position="871"/>
    </location>
</feature>
<feature type="region of interest" description="Disordered" evidence="1">
    <location>
        <begin position="921"/>
        <end position="943"/>
    </location>
</feature>
<evidence type="ECO:0000313" key="3">
    <source>
        <dbReference type="Proteomes" id="UP000419144"/>
    </source>
</evidence>
<feature type="region of interest" description="Disordered" evidence="1">
    <location>
        <begin position="624"/>
        <end position="651"/>
    </location>
</feature>
<sequence length="1064" mass="110090">MHAPRASDVSSRTASPSSPSPYPLPLPPTVLTAQQAEESIELIQRELSRLLQACEYRERHPYDAWKGRDDRSRSVATPRSDGSRNGASFRTTPTLASHRRDPTASWLSDADPSLKLAQSTAAFSFSLDPHRHDTAEAAFFSVSGTGAASSTASAVEHLSGASFSAFERRRIAHLLGRAALEMAAVWAYIRQSEPLGGTSPADPTTPDLPLRTTRGPVLQSNDCSTAALAASPSIAALTTNRGDGCVEMTVNFTNGEPSTAAPAVMRSSVLGGRIKEREGACHGDPEAQMTALSALIETATAIQRSLAMEGDICGGERAAPADRAGAAAACSVDVSTLPVAAQAASLTCSSLPFVGARAPVEEASGIVTSKQSCRGSAAADASSSVTEASKALPPALSGARTAELEVTEQRSGESESKQLSTHDAPIARRASGGSSGVKRGSTASSSIPSYLRAYVFEDDADDCADEVDHLREGNSVEDNEGTQAVLVSADKSVSHFISAGSANTRSLSRVSELLVTSHDDHQARPSSPRTAVEHPARASHFSSSVTVTRPSLLGSGGASLTAPTYAGGNGGAATLMPALLDTDPVSHNSSLHIQRDPSALSVQSASLVSLPLQVPQFSAQQSQACSGGSVSSHPNASVSQRSPDSPEMSSAAAAAYLRSTSLFRRPHRLAVPVSRTQSLRRATSISSPVSVEGISLVSAPGVVQYNGTLAPASGAHGNSSAGSSHIAQSNSGLQLSSGGVGIFQTSSCFNSFLPVVMGASTTADSPHSSAAGLQFKRVISLDSEGGLWPQGSLADSFEMSQQKVTPLPGQPSASAMEATLSSSPLLQDAGLATATGGHGDHYGAMKSPSEGQSGGVMSVATSFSGHRSSALPTGRSELSRSRNVPSRRGTPKPAVSSSATVTAAPFVLDNSSTRQRPAALLSPVHFSSSRQRRTNGSVEAPTIFSPAPKAAGGGLAADGLTPCLYRVEDEILTEFLRCVHDLTRIHLTDAEFDSLNLYYFLPGVSLVTSASTSRPASPLPLFEGGELVPLHRGSLDVFCSLIRQRLVAVCSNLRISTAPYLSLL</sequence>
<feature type="compositionally biased region" description="Polar residues" evidence="1">
    <location>
        <begin position="83"/>
        <end position="95"/>
    </location>
</feature>
<evidence type="ECO:0000313" key="2">
    <source>
        <dbReference type="EMBL" id="GET90391.1"/>
    </source>
</evidence>
<protein>
    <submittedName>
        <fullName evidence="2">Uncharacterized protein</fullName>
    </submittedName>
</protein>
<feature type="region of interest" description="Disordered" evidence="1">
    <location>
        <begin position="1"/>
        <end position="30"/>
    </location>
</feature>
<dbReference type="AlphaFoldDB" id="A0A640KMA5"/>
<feature type="compositionally biased region" description="Basic and acidic residues" evidence="1">
    <location>
        <begin position="407"/>
        <end position="416"/>
    </location>
</feature>